<reference evidence="1" key="2">
    <citation type="submission" date="2023-05" db="EMBL/GenBank/DDBJ databases">
        <authorList>
            <person name="Fouks B."/>
        </authorList>
    </citation>
    <scope>NUCLEOTIDE SEQUENCE</scope>
    <source>
        <strain evidence="1">Stay&amp;Tobe</strain>
        <tissue evidence="1">Testes</tissue>
    </source>
</reference>
<comment type="caution">
    <text evidence="1">The sequence shown here is derived from an EMBL/GenBank/DDBJ whole genome shotgun (WGS) entry which is preliminary data.</text>
</comment>
<keyword evidence="2" id="KW-1185">Reference proteome</keyword>
<proteinExistence type="predicted"/>
<dbReference type="Proteomes" id="UP001233999">
    <property type="component" value="Unassembled WGS sequence"/>
</dbReference>
<organism evidence="1 2">
    <name type="scientific">Diploptera punctata</name>
    <name type="common">Pacific beetle cockroach</name>
    <dbReference type="NCBI Taxonomy" id="6984"/>
    <lineage>
        <taxon>Eukaryota</taxon>
        <taxon>Metazoa</taxon>
        <taxon>Ecdysozoa</taxon>
        <taxon>Arthropoda</taxon>
        <taxon>Hexapoda</taxon>
        <taxon>Insecta</taxon>
        <taxon>Pterygota</taxon>
        <taxon>Neoptera</taxon>
        <taxon>Polyneoptera</taxon>
        <taxon>Dictyoptera</taxon>
        <taxon>Blattodea</taxon>
        <taxon>Blaberoidea</taxon>
        <taxon>Blaberidae</taxon>
        <taxon>Diplopterinae</taxon>
        <taxon>Diploptera</taxon>
    </lineage>
</organism>
<name>A0AAD7ZJU2_DIPPU</name>
<evidence type="ECO:0000313" key="2">
    <source>
        <dbReference type="Proteomes" id="UP001233999"/>
    </source>
</evidence>
<gene>
    <name evidence="1" type="ORF">L9F63_023116</name>
</gene>
<feature type="non-terminal residue" evidence="1">
    <location>
        <position position="54"/>
    </location>
</feature>
<sequence length="54" mass="6462">AQKLIEDVEIEQNLRDHANRRRRLRISCRIQEHKAAINRKESTSTLVQHMKQRG</sequence>
<reference evidence="1" key="1">
    <citation type="journal article" date="2023" name="IScience">
        <title>Live-bearing cockroach genome reveals convergent evolutionary mechanisms linked to viviparity in insects and beyond.</title>
        <authorList>
            <person name="Fouks B."/>
            <person name="Harrison M.C."/>
            <person name="Mikhailova A.A."/>
            <person name="Marchal E."/>
            <person name="English S."/>
            <person name="Carruthers M."/>
            <person name="Jennings E.C."/>
            <person name="Chiamaka E.L."/>
            <person name="Frigard R.A."/>
            <person name="Pippel M."/>
            <person name="Attardo G.M."/>
            <person name="Benoit J.B."/>
            <person name="Bornberg-Bauer E."/>
            <person name="Tobe S.S."/>
        </authorList>
    </citation>
    <scope>NUCLEOTIDE SEQUENCE</scope>
    <source>
        <strain evidence="1">Stay&amp;Tobe</strain>
    </source>
</reference>
<feature type="non-terminal residue" evidence="1">
    <location>
        <position position="1"/>
    </location>
</feature>
<accession>A0AAD7ZJU2</accession>
<evidence type="ECO:0000313" key="1">
    <source>
        <dbReference type="EMBL" id="KAJ9581706.1"/>
    </source>
</evidence>
<protein>
    <submittedName>
        <fullName evidence="1">Uncharacterized protein</fullName>
    </submittedName>
</protein>
<dbReference type="AlphaFoldDB" id="A0AAD7ZJU2"/>
<dbReference type="EMBL" id="JASPKZ010007849">
    <property type="protein sequence ID" value="KAJ9581706.1"/>
    <property type="molecule type" value="Genomic_DNA"/>
</dbReference>